<dbReference type="PANTHER" id="PTHR43181:SF1">
    <property type="entry name" value="2-C-METHYL-D-ERYTHRITOL 2,4-CYCLODIPHOSPHATE SYNTHASE, CHLOROPLASTIC"/>
    <property type="match status" value="1"/>
</dbReference>
<dbReference type="EMBL" id="JAATIQ010000002">
    <property type="protein sequence ID" value="KAF4404427.1"/>
    <property type="molecule type" value="Genomic_DNA"/>
</dbReference>
<protein>
    <recommendedName>
        <fullName evidence="1">2-C-methyl-D-erythritol 2,4-cyclodiphosphate synthase domain-containing protein</fullName>
    </recommendedName>
</protein>
<evidence type="ECO:0000313" key="2">
    <source>
        <dbReference type="EMBL" id="KAF4404427.1"/>
    </source>
</evidence>
<gene>
    <name evidence="2" type="ORF">G4B88_014883</name>
</gene>
<dbReference type="SUPFAM" id="SSF69765">
    <property type="entry name" value="IpsF-like"/>
    <property type="match status" value="1"/>
</dbReference>
<comment type="caution">
    <text evidence="2">The sequence shown here is derived from an EMBL/GenBank/DDBJ whole genome shotgun (WGS) entry which is preliminary data.</text>
</comment>
<reference evidence="2 3" key="1">
    <citation type="journal article" date="2020" name="bioRxiv">
        <title>Sequence and annotation of 42 cannabis genomes reveals extensive copy number variation in cannabinoid synthesis and pathogen resistance genes.</title>
        <authorList>
            <person name="Mckernan K.J."/>
            <person name="Helbert Y."/>
            <person name="Kane L.T."/>
            <person name="Ebling H."/>
            <person name="Zhang L."/>
            <person name="Liu B."/>
            <person name="Eaton Z."/>
            <person name="Mclaughlin S."/>
            <person name="Kingan S."/>
            <person name="Baybayan P."/>
            <person name="Concepcion G."/>
            <person name="Jordan M."/>
            <person name="Riva A."/>
            <person name="Barbazuk W."/>
            <person name="Harkins T."/>
        </authorList>
    </citation>
    <scope>NUCLEOTIDE SEQUENCE [LARGE SCALE GENOMIC DNA]</scope>
    <source>
        <strain evidence="3">cv. Jamaican Lion 4</strain>
        <tissue evidence="2">Leaf</tissue>
    </source>
</reference>
<dbReference type="InterPro" id="IPR036571">
    <property type="entry name" value="MECDP_synthase_sf"/>
</dbReference>
<dbReference type="Proteomes" id="UP000583929">
    <property type="component" value="Unassembled WGS sequence"/>
</dbReference>
<evidence type="ECO:0000313" key="3">
    <source>
        <dbReference type="Proteomes" id="UP000583929"/>
    </source>
</evidence>
<dbReference type="InterPro" id="IPR003526">
    <property type="entry name" value="MECDP_synthase"/>
</dbReference>
<dbReference type="GO" id="GO:0016114">
    <property type="term" value="P:terpenoid biosynthetic process"/>
    <property type="evidence" value="ECO:0007669"/>
    <property type="project" value="InterPro"/>
</dbReference>
<keyword evidence="3" id="KW-1185">Reference proteome</keyword>
<dbReference type="Pfam" id="PF02542">
    <property type="entry name" value="YgbB"/>
    <property type="match status" value="1"/>
</dbReference>
<dbReference type="Gene3D" id="3.30.1330.50">
    <property type="entry name" value="2-C-methyl-D-erythritol 2,4-cyclodiphosphate synthase"/>
    <property type="match status" value="1"/>
</dbReference>
<dbReference type="GO" id="GO:0008685">
    <property type="term" value="F:2-C-methyl-D-erythritol 2,4-cyclodiphosphate synthase activity"/>
    <property type="evidence" value="ECO:0007669"/>
    <property type="project" value="InterPro"/>
</dbReference>
<dbReference type="PANTHER" id="PTHR43181">
    <property type="entry name" value="2-C-METHYL-D-ERYTHRITOL 2,4-CYCLODIPHOSPHATE SYNTHASE, CHLOROPLASTIC"/>
    <property type="match status" value="1"/>
</dbReference>
<sequence length="84" mass="9200">MRQLKTTPLSTLPSVSVAATTALDARQTPSEVSTTPLKALPFWVGHGFDLYRLELGYPLIIGGINIPHEKGCEAHSDDNYSYLK</sequence>
<name>A0A7J6IA63_CANSA</name>
<organism evidence="2 3">
    <name type="scientific">Cannabis sativa</name>
    <name type="common">Hemp</name>
    <name type="synonym">Marijuana</name>
    <dbReference type="NCBI Taxonomy" id="3483"/>
    <lineage>
        <taxon>Eukaryota</taxon>
        <taxon>Viridiplantae</taxon>
        <taxon>Streptophyta</taxon>
        <taxon>Embryophyta</taxon>
        <taxon>Tracheophyta</taxon>
        <taxon>Spermatophyta</taxon>
        <taxon>Magnoliopsida</taxon>
        <taxon>eudicotyledons</taxon>
        <taxon>Gunneridae</taxon>
        <taxon>Pentapetalae</taxon>
        <taxon>rosids</taxon>
        <taxon>fabids</taxon>
        <taxon>Rosales</taxon>
        <taxon>Cannabaceae</taxon>
        <taxon>Cannabis</taxon>
    </lineage>
</organism>
<proteinExistence type="predicted"/>
<evidence type="ECO:0000259" key="1">
    <source>
        <dbReference type="Pfam" id="PF02542"/>
    </source>
</evidence>
<feature type="domain" description="2-C-methyl-D-erythritol 2,4-cyclodiphosphate synthase" evidence="1">
    <location>
        <begin position="43"/>
        <end position="77"/>
    </location>
</feature>
<dbReference type="AlphaFoldDB" id="A0A7J6IA63"/>
<accession>A0A7J6IA63</accession>